<evidence type="ECO:0000256" key="6">
    <source>
        <dbReference type="ARBA" id="ARBA00022737"/>
    </source>
</evidence>
<keyword evidence="24" id="KW-1185">Reference proteome</keyword>
<dbReference type="InterPro" id="IPR001876">
    <property type="entry name" value="Znf_RanBP2"/>
</dbReference>
<evidence type="ECO:0000256" key="19">
    <source>
        <dbReference type="ARBA" id="ARBA00079437"/>
    </source>
</evidence>
<keyword evidence="13" id="KW-0906">Nuclear pore complex</keyword>
<feature type="region of interest" description="Disordered" evidence="21">
    <location>
        <begin position="484"/>
        <end position="509"/>
    </location>
</feature>
<feature type="compositionally biased region" description="Basic and acidic residues" evidence="21">
    <location>
        <begin position="693"/>
        <end position="719"/>
    </location>
</feature>
<dbReference type="InterPro" id="IPR036443">
    <property type="entry name" value="Znf_RanBP2_sf"/>
</dbReference>
<keyword evidence="14" id="KW-0472">Membrane</keyword>
<feature type="domain" description="RanBP2-type" evidence="22">
    <location>
        <begin position="613"/>
        <end position="642"/>
    </location>
</feature>
<evidence type="ECO:0000256" key="14">
    <source>
        <dbReference type="ARBA" id="ARBA00023136"/>
    </source>
</evidence>
<evidence type="ECO:0000313" key="24">
    <source>
        <dbReference type="Proteomes" id="UP000549394"/>
    </source>
</evidence>
<dbReference type="SUPFAM" id="SSF90209">
    <property type="entry name" value="Ran binding protein zinc finger-like"/>
    <property type="match status" value="1"/>
</dbReference>
<evidence type="ECO:0000256" key="8">
    <source>
        <dbReference type="ARBA" id="ARBA00022816"/>
    </source>
</evidence>
<evidence type="ECO:0000256" key="21">
    <source>
        <dbReference type="SAM" id="MobiDB-lite"/>
    </source>
</evidence>
<reference evidence="23 24" key="1">
    <citation type="submission" date="2020-08" db="EMBL/GenBank/DDBJ databases">
        <authorList>
            <person name="Hejnol A."/>
        </authorList>
    </citation>
    <scope>NUCLEOTIDE SEQUENCE [LARGE SCALE GENOMIC DNA]</scope>
</reference>
<feature type="compositionally biased region" description="Low complexity" evidence="21">
    <location>
        <begin position="815"/>
        <end position="825"/>
    </location>
</feature>
<feature type="compositionally biased region" description="Polar residues" evidence="21">
    <location>
        <begin position="836"/>
        <end position="882"/>
    </location>
</feature>
<keyword evidence="4" id="KW-0813">Transport</keyword>
<evidence type="ECO:0000313" key="23">
    <source>
        <dbReference type="EMBL" id="CAD5118299.1"/>
    </source>
</evidence>
<organism evidence="23 24">
    <name type="scientific">Dimorphilus gyrociliatus</name>
    <dbReference type="NCBI Taxonomy" id="2664684"/>
    <lineage>
        <taxon>Eukaryota</taxon>
        <taxon>Metazoa</taxon>
        <taxon>Spiralia</taxon>
        <taxon>Lophotrochozoa</taxon>
        <taxon>Annelida</taxon>
        <taxon>Polychaeta</taxon>
        <taxon>Polychaeta incertae sedis</taxon>
        <taxon>Dinophilidae</taxon>
        <taxon>Dimorphilus</taxon>
    </lineage>
</organism>
<evidence type="ECO:0000256" key="16">
    <source>
        <dbReference type="ARBA" id="ARBA00060842"/>
    </source>
</evidence>
<evidence type="ECO:0000256" key="20">
    <source>
        <dbReference type="PROSITE-ProRule" id="PRU00322"/>
    </source>
</evidence>
<dbReference type="Gene3D" id="4.10.1060.10">
    <property type="entry name" value="Zinc finger, RanBP2-type"/>
    <property type="match status" value="2"/>
</dbReference>
<feature type="region of interest" description="Disordered" evidence="21">
    <location>
        <begin position="365"/>
        <end position="398"/>
    </location>
</feature>
<dbReference type="GO" id="GO:0015031">
    <property type="term" value="P:protein transport"/>
    <property type="evidence" value="ECO:0007669"/>
    <property type="project" value="UniProtKB-KW"/>
</dbReference>
<feature type="compositionally biased region" description="Low complexity" evidence="21">
    <location>
        <begin position="528"/>
        <end position="539"/>
    </location>
</feature>
<feature type="compositionally biased region" description="Basic residues" evidence="21">
    <location>
        <begin position="1216"/>
        <end position="1228"/>
    </location>
</feature>
<comment type="similarity">
    <text evidence="16">Belongs to the NUP153 family.</text>
</comment>
<dbReference type="GO" id="GO:0031965">
    <property type="term" value="C:nuclear membrane"/>
    <property type="evidence" value="ECO:0007669"/>
    <property type="project" value="UniProtKB-SubCell"/>
</dbReference>
<dbReference type="EMBL" id="CAJFCJ010000008">
    <property type="protein sequence ID" value="CAD5118299.1"/>
    <property type="molecule type" value="Genomic_DNA"/>
</dbReference>
<feature type="compositionally biased region" description="Polar residues" evidence="21">
    <location>
        <begin position="1099"/>
        <end position="1129"/>
    </location>
</feature>
<sequence>MFSSSIWGQGQDILKPSFLGALNTNSQGSSDSVERKSDDHIVISDSIPTASEISLPLKSNNVLSMASVSSQAQNIAATPIFPREAVSVFPRKLNSISPLDNLRAVDNNKRSFDPQSTLQLTKPQLNSSLFSEGAGKQADLAPKSPFYPGNTTFGGASSVIGSYYPAPYSKTPIRRKVQAKHMSSVAKNNSKSLVTSSTAKRILETLENMSSPVTNAKKIPVYNDPGSLTFTPAAYSRRARSRYSLDNGPPVSSRISSKLNTTTDGTLSIDNLSDKPMTSNKVLSSEHTTLTTKPFSMDESALKNIDKTETIVQEPPSNSLKMKTKISAHAHYSAKPADSNPDYSLSTAVTLDIKALPKFDFKNSTAPLSEAEQQPKRKQDESSGNDTDSKKPKILPEVCEQKPVPSFESIFKDCQKTTVVKKPLPTPEPSATKDNTKFSFAPGVKPSNSLTNAVDVSLKEVGDFQFNRGISPIRASLSSSLRIRSVTKRKSDDANEKSTHSSDNLSNSSNIKSPYITSIEYIVSEVPSKPVSSPSVLPSKKSESTLESHQSLSVPTGKTQTSSINFGSKESSNTEKSSLNKDTETSCNTSIFSKDSNASSTEPVPLSALFKKKENTWNCSVCMVNNQDDLLNCASCSEPKPGTSKESSGFNPNTSIKFSSFLQSDDKKVSKTDEKTPSVVVNQAGGFKIAPFKPEEKKEKSVEERSEETSKEKPTEEKPSNTPAADTSLATLFKKTDVWRCPSCDIENKNDVTSCVCCGDSKPGSKNTDSNLKSDSGLKFSFLESSNKTDNSNTPAKSASTLVLNETGGFKFSASLPSTESSSLETSKKPEAPASNAISTAFGESSAKKSSSPFVFGQTSTATATPPTFVFGQQSTKPSESSGIAFGQPITSVSTSAFGQPSSATTSSSVPFLQSPISAASSSTFQFNVGGLKSTSSSSPALATISATSSAPKVTSTFSFGKPPAASTSESEISGGKKVDLFQFTGSGDSSTKSTSGFTFGKSPAPVNSSSTTKSEPFQFNTLPTSSLSSGPSFTPPTFGTPKAGGFEAPKSTTASVSASAPFTFGQTTSFGSDSNKFGGFNKGATTSASSNSFTFGSPATSASTFGGSNNPPANQFNFGAQQPLNQNNGGAGVFQFSAQTNNVNGVQQPSAPSNNQGFNFQAAPSTPSFNFGQQAPQNTSNFQFSGNAPPSNNNMNNLPSTLNPFSASPSVGGKRQIKKATRKLPRK</sequence>
<evidence type="ECO:0000256" key="9">
    <source>
        <dbReference type="ARBA" id="ARBA00022833"/>
    </source>
</evidence>
<dbReference type="OrthoDB" id="79830at2759"/>
<evidence type="ECO:0000256" key="3">
    <source>
        <dbReference type="ARBA" id="ARBA00004567"/>
    </source>
</evidence>
<proteinExistence type="inferred from homology"/>
<dbReference type="GO" id="GO:0051028">
    <property type="term" value="P:mRNA transport"/>
    <property type="evidence" value="ECO:0007669"/>
    <property type="project" value="UniProtKB-KW"/>
</dbReference>
<evidence type="ECO:0000256" key="5">
    <source>
        <dbReference type="ARBA" id="ARBA00022723"/>
    </source>
</evidence>
<feature type="domain" description="RanBP2-type" evidence="22">
    <location>
        <begin position="735"/>
        <end position="764"/>
    </location>
</feature>
<evidence type="ECO:0000256" key="4">
    <source>
        <dbReference type="ARBA" id="ARBA00022448"/>
    </source>
</evidence>
<feature type="region of interest" description="Disordered" evidence="21">
    <location>
        <begin position="1088"/>
        <end position="1228"/>
    </location>
</feature>
<feature type="compositionally biased region" description="Basic and acidic residues" evidence="21">
    <location>
        <begin position="489"/>
        <end position="500"/>
    </location>
</feature>
<dbReference type="FunFam" id="4.10.1060.10:FF:000001">
    <property type="entry name" value="Nuclear pore complex protein Nup153"/>
    <property type="match status" value="1"/>
</dbReference>
<feature type="region of interest" description="Disordered" evidence="21">
    <location>
        <begin position="931"/>
        <end position="1051"/>
    </location>
</feature>
<feature type="compositionally biased region" description="Low complexity" evidence="21">
    <location>
        <begin position="1188"/>
        <end position="1205"/>
    </location>
</feature>
<comment type="cofactor">
    <cofactor evidence="1">
        <name>Zn(2+)</name>
        <dbReference type="ChEBI" id="CHEBI:29105"/>
    </cofactor>
</comment>
<dbReference type="GO" id="GO:0003677">
    <property type="term" value="F:DNA binding"/>
    <property type="evidence" value="ECO:0007669"/>
    <property type="project" value="UniProtKB-KW"/>
</dbReference>
<evidence type="ECO:0000256" key="15">
    <source>
        <dbReference type="ARBA" id="ARBA00023242"/>
    </source>
</evidence>
<keyword evidence="5" id="KW-0479">Metal-binding</keyword>
<keyword evidence="7 20" id="KW-0863">Zinc-finger</keyword>
<feature type="region of interest" description="Disordered" evidence="21">
    <location>
        <begin position="690"/>
        <end position="727"/>
    </location>
</feature>
<feature type="region of interest" description="Disordered" evidence="21">
    <location>
        <begin position="528"/>
        <end position="586"/>
    </location>
</feature>
<feature type="compositionally biased region" description="Polar residues" evidence="21">
    <location>
        <begin position="1006"/>
        <end position="1021"/>
    </location>
</feature>
<comment type="caution">
    <text evidence="23">The sequence shown here is derived from an EMBL/GenBank/DDBJ whole genome shotgun (WGS) entry which is preliminary data.</text>
</comment>
<evidence type="ECO:0000256" key="1">
    <source>
        <dbReference type="ARBA" id="ARBA00001947"/>
    </source>
</evidence>
<feature type="region of interest" description="Disordered" evidence="21">
    <location>
        <begin position="815"/>
        <end position="887"/>
    </location>
</feature>
<evidence type="ECO:0000256" key="12">
    <source>
        <dbReference type="ARBA" id="ARBA00023125"/>
    </source>
</evidence>
<feature type="compositionally biased region" description="Polar residues" evidence="21">
    <location>
        <begin position="1137"/>
        <end position="1187"/>
    </location>
</feature>
<feature type="compositionally biased region" description="Low complexity" evidence="21">
    <location>
        <begin position="1088"/>
        <end position="1098"/>
    </location>
</feature>
<keyword evidence="8" id="KW-0509">mRNA transport</keyword>
<keyword evidence="15" id="KW-0539">Nucleus</keyword>
<evidence type="ECO:0000256" key="11">
    <source>
        <dbReference type="ARBA" id="ARBA00023010"/>
    </source>
</evidence>
<feature type="compositionally biased region" description="Basic and acidic residues" evidence="21">
    <location>
        <begin position="373"/>
        <end position="391"/>
    </location>
</feature>
<feature type="compositionally biased region" description="Polar residues" evidence="21">
    <location>
        <begin position="931"/>
        <end position="959"/>
    </location>
</feature>
<evidence type="ECO:0000256" key="2">
    <source>
        <dbReference type="ARBA" id="ARBA00004126"/>
    </source>
</evidence>
<dbReference type="PROSITE" id="PS50199">
    <property type="entry name" value="ZF_RANBP2_2"/>
    <property type="match status" value="2"/>
</dbReference>
<evidence type="ECO:0000256" key="18">
    <source>
        <dbReference type="ARBA" id="ARBA00078197"/>
    </source>
</evidence>
<dbReference type="SMART" id="SM00547">
    <property type="entry name" value="ZnF_RBZ"/>
    <property type="match status" value="2"/>
</dbReference>
<name>A0A7I8VRD4_9ANNE</name>
<dbReference type="GO" id="GO:0005643">
    <property type="term" value="C:nuclear pore"/>
    <property type="evidence" value="ECO:0007669"/>
    <property type="project" value="UniProtKB-SubCell"/>
</dbReference>
<keyword evidence="9" id="KW-0862">Zinc</keyword>
<gene>
    <name evidence="23" type="ORF">DGYR_LOCUS6695</name>
</gene>
<keyword evidence="11" id="KW-0811">Translocation</keyword>
<feature type="region of interest" description="Disordered" evidence="21">
    <location>
        <begin position="421"/>
        <end position="441"/>
    </location>
</feature>
<keyword evidence="6" id="KW-0677">Repeat</keyword>
<evidence type="ECO:0000256" key="17">
    <source>
        <dbReference type="ARBA" id="ARBA00068609"/>
    </source>
</evidence>
<feature type="compositionally biased region" description="Low complexity" evidence="21">
    <location>
        <begin position="1022"/>
        <end position="1042"/>
    </location>
</feature>
<evidence type="ECO:0000256" key="13">
    <source>
        <dbReference type="ARBA" id="ARBA00023132"/>
    </source>
</evidence>
<keyword evidence="10" id="KW-0653">Protein transport</keyword>
<keyword evidence="12" id="KW-0238">DNA-binding</keyword>
<evidence type="ECO:0000256" key="10">
    <source>
        <dbReference type="ARBA" id="ARBA00022927"/>
    </source>
</evidence>
<protein>
    <recommendedName>
        <fullName evidence="17">Nuclear pore complex protein Nup153</fullName>
    </recommendedName>
    <alternativeName>
        <fullName evidence="19">153 kDa nucleoporin</fullName>
    </alternativeName>
    <alternativeName>
        <fullName evidence="18">Nucleoporin Nup153</fullName>
    </alternativeName>
</protein>
<feature type="compositionally biased region" description="Polar residues" evidence="21">
    <location>
        <begin position="547"/>
        <end position="577"/>
    </location>
</feature>
<dbReference type="Proteomes" id="UP000549394">
    <property type="component" value="Unassembled WGS sequence"/>
</dbReference>
<comment type="subcellular location">
    <subcellularLocation>
        <location evidence="2">Nucleus membrane</location>
    </subcellularLocation>
    <subcellularLocation>
        <location evidence="3">Nucleus</location>
        <location evidence="3">Nuclear pore complex</location>
    </subcellularLocation>
</comment>
<dbReference type="PROSITE" id="PS01358">
    <property type="entry name" value="ZF_RANBP2_1"/>
    <property type="match status" value="2"/>
</dbReference>
<dbReference type="GO" id="GO:0008270">
    <property type="term" value="F:zinc ion binding"/>
    <property type="evidence" value="ECO:0007669"/>
    <property type="project" value="UniProtKB-KW"/>
</dbReference>
<evidence type="ECO:0000259" key="22">
    <source>
        <dbReference type="PROSITE" id="PS50199"/>
    </source>
</evidence>
<feature type="compositionally biased region" description="Low complexity" evidence="21">
    <location>
        <begin position="984"/>
        <end position="1003"/>
    </location>
</feature>
<dbReference type="AlphaFoldDB" id="A0A7I8VRD4"/>
<evidence type="ECO:0000256" key="7">
    <source>
        <dbReference type="ARBA" id="ARBA00022771"/>
    </source>
</evidence>
<accession>A0A7I8VRD4</accession>